<dbReference type="GO" id="GO:0043565">
    <property type="term" value="F:sequence-specific DNA binding"/>
    <property type="evidence" value="ECO:0007669"/>
    <property type="project" value="InterPro"/>
</dbReference>
<dbReference type="Pfam" id="PF20240">
    <property type="entry name" value="DUF6597"/>
    <property type="match status" value="1"/>
</dbReference>
<accession>A0A1G8BLE5</accession>
<dbReference type="InterPro" id="IPR009057">
    <property type="entry name" value="Homeodomain-like_sf"/>
</dbReference>
<reference evidence="5 6" key="1">
    <citation type="submission" date="2016-10" db="EMBL/GenBank/DDBJ databases">
        <authorList>
            <person name="de Groot N.N."/>
        </authorList>
    </citation>
    <scope>NUCLEOTIDE SEQUENCE [LARGE SCALE GENOMIC DNA]</scope>
    <source>
        <strain evidence="5 6">DSM 527</strain>
    </source>
</reference>
<dbReference type="AlphaFoldDB" id="A0A1G8BLE5"/>
<evidence type="ECO:0000313" key="5">
    <source>
        <dbReference type="EMBL" id="SDH33390.1"/>
    </source>
</evidence>
<dbReference type="EMBL" id="FNBN01000011">
    <property type="protein sequence ID" value="SDH33390.1"/>
    <property type="molecule type" value="Genomic_DNA"/>
</dbReference>
<dbReference type="PANTHER" id="PTHR43280:SF2">
    <property type="entry name" value="HTH-TYPE TRANSCRIPTIONAL REGULATOR EXSA"/>
    <property type="match status" value="1"/>
</dbReference>
<dbReference type="SMART" id="SM00342">
    <property type="entry name" value="HTH_ARAC"/>
    <property type="match status" value="1"/>
</dbReference>
<keyword evidence="3" id="KW-0804">Transcription</keyword>
<protein>
    <submittedName>
        <fullName evidence="5">AraC-type DNA-binding protein</fullName>
    </submittedName>
</protein>
<dbReference type="SUPFAM" id="SSF46689">
    <property type="entry name" value="Homeodomain-like"/>
    <property type="match status" value="1"/>
</dbReference>
<dbReference type="Proteomes" id="UP000199045">
    <property type="component" value="Unassembled WGS sequence"/>
</dbReference>
<dbReference type="InterPro" id="IPR046532">
    <property type="entry name" value="DUF6597"/>
</dbReference>
<name>A0A1G8BLE5_CHIFI</name>
<evidence type="ECO:0000256" key="3">
    <source>
        <dbReference type="ARBA" id="ARBA00023163"/>
    </source>
</evidence>
<evidence type="ECO:0000259" key="4">
    <source>
        <dbReference type="PROSITE" id="PS01124"/>
    </source>
</evidence>
<gene>
    <name evidence="5" type="ORF">SAMN04488121_11168</name>
</gene>
<proteinExistence type="predicted"/>
<dbReference type="PANTHER" id="PTHR43280">
    <property type="entry name" value="ARAC-FAMILY TRANSCRIPTIONAL REGULATOR"/>
    <property type="match status" value="1"/>
</dbReference>
<organism evidence="5 6">
    <name type="scientific">Chitinophaga filiformis</name>
    <name type="common">Myxococcus filiformis</name>
    <name type="synonym">Flexibacter filiformis</name>
    <dbReference type="NCBI Taxonomy" id="104663"/>
    <lineage>
        <taxon>Bacteria</taxon>
        <taxon>Pseudomonadati</taxon>
        <taxon>Bacteroidota</taxon>
        <taxon>Chitinophagia</taxon>
        <taxon>Chitinophagales</taxon>
        <taxon>Chitinophagaceae</taxon>
        <taxon>Chitinophaga</taxon>
    </lineage>
</organism>
<dbReference type="InterPro" id="IPR020449">
    <property type="entry name" value="Tscrpt_reg_AraC-type_HTH"/>
</dbReference>
<evidence type="ECO:0000313" key="6">
    <source>
        <dbReference type="Proteomes" id="UP000199045"/>
    </source>
</evidence>
<evidence type="ECO:0000256" key="1">
    <source>
        <dbReference type="ARBA" id="ARBA00023015"/>
    </source>
</evidence>
<keyword evidence="1" id="KW-0805">Transcription regulation</keyword>
<keyword evidence="2 5" id="KW-0238">DNA-binding</keyword>
<dbReference type="STRING" id="104663.SAMN04488121_11168"/>
<dbReference type="Pfam" id="PF12833">
    <property type="entry name" value="HTH_18"/>
    <property type="match status" value="1"/>
</dbReference>
<dbReference type="InterPro" id="IPR018060">
    <property type="entry name" value="HTH_AraC"/>
</dbReference>
<feature type="domain" description="HTH araC/xylS-type" evidence="4">
    <location>
        <begin position="157"/>
        <end position="258"/>
    </location>
</feature>
<evidence type="ECO:0000256" key="2">
    <source>
        <dbReference type="ARBA" id="ARBA00023125"/>
    </source>
</evidence>
<dbReference type="PROSITE" id="PS01124">
    <property type="entry name" value="HTH_ARAC_FAMILY_2"/>
    <property type="match status" value="1"/>
</dbReference>
<dbReference type="GO" id="GO:0003700">
    <property type="term" value="F:DNA-binding transcription factor activity"/>
    <property type="evidence" value="ECO:0007669"/>
    <property type="project" value="InterPro"/>
</dbReference>
<sequence>MPLQYTPCDILKPFIRNYSVITIDKDINNEIFYPSGYVDFIVKMPDGNAATIIGGQYRDTPAFELLGHLTVPTRLNAAKGTTILIARMYPYACAVFFPNPITDFTNSATNLLDVYAKDLRDLYEVMMSKVSIIQQIALIESFFIEKLKKHERKRQKVQQLSLICQHILTTGEGFDLNQLSSTLGLSKRYIQKQFFEMVGLTPGTLYASYRFNRSLGQILTTDVSLTSIAYECGYYDQAHFIKEFRKFTGITPLQVRRTLIKNGDDFQKAVNIGL</sequence>
<dbReference type="PRINTS" id="PR00032">
    <property type="entry name" value="HTHARAC"/>
</dbReference>
<dbReference type="Gene3D" id="1.10.10.60">
    <property type="entry name" value="Homeodomain-like"/>
    <property type="match status" value="1"/>
</dbReference>